<keyword evidence="3" id="KW-1185">Reference proteome</keyword>
<evidence type="ECO:0000256" key="1">
    <source>
        <dbReference type="SAM" id="MobiDB-lite"/>
    </source>
</evidence>
<name>A0ABD3N920_9STRA</name>
<proteinExistence type="predicted"/>
<evidence type="ECO:0000313" key="2">
    <source>
        <dbReference type="EMBL" id="KAL3772579.1"/>
    </source>
</evidence>
<feature type="region of interest" description="Disordered" evidence="1">
    <location>
        <begin position="502"/>
        <end position="527"/>
    </location>
</feature>
<dbReference type="EMBL" id="JALLPJ020001264">
    <property type="protein sequence ID" value="KAL3772579.1"/>
    <property type="molecule type" value="Genomic_DNA"/>
</dbReference>
<protein>
    <submittedName>
        <fullName evidence="2">Uncharacterized protein</fullName>
    </submittedName>
</protein>
<feature type="region of interest" description="Disordered" evidence="1">
    <location>
        <begin position="319"/>
        <end position="345"/>
    </location>
</feature>
<reference evidence="2 3" key="1">
    <citation type="submission" date="2024-10" db="EMBL/GenBank/DDBJ databases">
        <title>Updated reference genomes for cyclostephanoid diatoms.</title>
        <authorList>
            <person name="Roberts W.R."/>
            <person name="Alverson A.J."/>
        </authorList>
    </citation>
    <scope>NUCLEOTIDE SEQUENCE [LARGE SCALE GENOMIC DNA]</scope>
    <source>
        <strain evidence="2 3">AJA010-31</strain>
    </source>
</reference>
<accession>A0ABD3N920</accession>
<feature type="region of interest" description="Disordered" evidence="1">
    <location>
        <begin position="416"/>
        <end position="477"/>
    </location>
</feature>
<gene>
    <name evidence="2" type="ORF">ACHAWO_003634</name>
</gene>
<feature type="compositionally biased region" description="Basic and acidic residues" evidence="1">
    <location>
        <begin position="424"/>
        <end position="439"/>
    </location>
</feature>
<feature type="compositionally biased region" description="Polar residues" evidence="1">
    <location>
        <begin position="335"/>
        <end position="345"/>
    </location>
</feature>
<comment type="caution">
    <text evidence="2">The sequence shown here is derived from an EMBL/GenBank/DDBJ whole genome shotgun (WGS) entry which is preliminary data.</text>
</comment>
<sequence length="765" mass="82866">MMAACSGAHTVDATITILELRGVKCQPKRGNIITRGIKRLSTKYGEYSNVNDNNETITVPNVKAVVSYRHAIEGNDGIARVEQLSSLPMGEESRDEHNNSLVMSGVWPADGDSSSAIHFTKEIQQVKIANGGDGQTEMSIPASVSLQVGLMIGGSKTIQPLGAATVLISGSDQTVDLCIPVEGSRKKTKFSPKKLIGKESTSHKFGVTSWTMLKIKLHVVTNHAQVTTIRTDSFDEASPVIPPVLNDEANPKTCLQLIGSQTKSQANLLKANTKSQANLLRANAKTQVTSLKTNTKSHMSSLKSRALIALAVRKLISSRDNGNAPEHNLPELTVLSPSSDMSTSQSHEGATEIVLNSMITDDASIEKDAGKVATVTSNSFDATTIDDKESSITRTTTVASKSYDNKSSECTIVTEQNESSIYSKSRDTQDTHSSSDKSSESFSQIVITSSRVTFEESKAEKSPPQSPQRVASAEREELFPADVTTQLDSIVGVYSMRESTEKSAYEPSISHQEEEQVSNEAQAKKAPEPEPTMFANIILNTFSADTPAAPDEKKLAPVLETIQETPNDIAQTDTSQDVQSVILVHEAESGAKFNVELSVDGDPSNMEDASFHEEAPQPSANPPLSFQRSVSRLVNPSKSFEQGYIILKHTMSSIGDLTVDSALDTITLPSVISKSRKVAKNKRHPQRKEAAKFLRRISICGARYDVAEIVDDARVGWRDIVIGNDLCDGCDHNYSSDDDSRSLNTNTVDETASTSLLPRDFCKGR</sequence>
<evidence type="ECO:0000313" key="3">
    <source>
        <dbReference type="Proteomes" id="UP001530400"/>
    </source>
</evidence>
<dbReference type="AlphaFoldDB" id="A0ABD3N920"/>
<organism evidence="2 3">
    <name type="scientific">Cyclotella atomus</name>
    <dbReference type="NCBI Taxonomy" id="382360"/>
    <lineage>
        <taxon>Eukaryota</taxon>
        <taxon>Sar</taxon>
        <taxon>Stramenopiles</taxon>
        <taxon>Ochrophyta</taxon>
        <taxon>Bacillariophyta</taxon>
        <taxon>Coscinodiscophyceae</taxon>
        <taxon>Thalassiosirophycidae</taxon>
        <taxon>Stephanodiscales</taxon>
        <taxon>Stephanodiscaceae</taxon>
        <taxon>Cyclotella</taxon>
    </lineage>
</organism>
<feature type="region of interest" description="Disordered" evidence="1">
    <location>
        <begin position="599"/>
        <end position="625"/>
    </location>
</feature>
<dbReference type="Proteomes" id="UP001530400">
    <property type="component" value="Unassembled WGS sequence"/>
</dbReference>